<sequence length="60" mass="6825">MDVLIYSPEKFMPGSVVEVRIVGAMKMIDSGETDTKLIGVHADDYRLDHIKSLNDLDKMW</sequence>
<dbReference type="SUPFAM" id="SSF50324">
    <property type="entry name" value="Inorganic pyrophosphatase"/>
    <property type="match status" value="1"/>
</dbReference>
<dbReference type="Gene3D" id="3.90.80.10">
    <property type="entry name" value="Inorganic pyrophosphatase"/>
    <property type="match status" value="1"/>
</dbReference>
<evidence type="ECO:0000256" key="5">
    <source>
        <dbReference type="ARBA" id="ARBA00022842"/>
    </source>
</evidence>
<dbReference type="STRING" id="1188234.MALK_0510"/>
<protein>
    <recommendedName>
        <fullName evidence="2">inorganic diphosphatase</fullName>
        <ecNumber evidence="2">3.6.1.1</ecNumber>
    </recommendedName>
</protein>
<evidence type="ECO:0000313" key="7">
    <source>
        <dbReference type="Proteomes" id="UP000259864"/>
    </source>
</evidence>
<name>A0A3B0PJS8_9BACT</name>
<dbReference type="GO" id="GO:0005737">
    <property type="term" value="C:cytoplasm"/>
    <property type="evidence" value="ECO:0007669"/>
    <property type="project" value="InterPro"/>
</dbReference>
<evidence type="ECO:0000256" key="4">
    <source>
        <dbReference type="ARBA" id="ARBA00022801"/>
    </source>
</evidence>
<dbReference type="Pfam" id="PF00719">
    <property type="entry name" value="Pyrophosphatase"/>
    <property type="match status" value="1"/>
</dbReference>
<keyword evidence="4 6" id="KW-0378">Hydrolase</keyword>
<dbReference type="AlphaFoldDB" id="A0A3B0PJS8"/>
<organism evidence="6 7">
    <name type="scientific">Metamycoplasma alkalescens</name>
    <dbReference type="NCBI Taxonomy" id="45363"/>
    <lineage>
        <taxon>Bacteria</taxon>
        <taxon>Bacillati</taxon>
        <taxon>Mycoplasmatota</taxon>
        <taxon>Mycoplasmoidales</taxon>
        <taxon>Metamycoplasmataceae</taxon>
        <taxon>Metamycoplasma</taxon>
    </lineage>
</organism>
<dbReference type="PANTHER" id="PTHR10286">
    <property type="entry name" value="INORGANIC PYROPHOSPHATASE"/>
    <property type="match status" value="1"/>
</dbReference>
<dbReference type="EC" id="3.6.1.1" evidence="2"/>
<evidence type="ECO:0000313" key="6">
    <source>
        <dbReference type="EMBL" id="SYV90043.1"/>
    </source>
</evidence>
<gene>
    <name evidence="6" type="primary">ppa_1</name>
    <name evidence="6" type="ORF">NCTC10135_00552</name>
</gene>
<keyword evidence="3" id="KW-0479">Metal-binding</keyword>
<dbReference type="GO" id="GO:0004427">
    <property type="term" value="F:inorganic diphosphate phosphatase activity"/>
    <property type="evidence" value="ECO:0007669"/>
    <property type="project" value="UniProtKB-EC"/>
</dbReference>
<feature type="non-terminal residue" evidence="6">
    <location>
        <position position="60"/>
    </location>
</feature>
<keyword evidence="5" id="KW-0460">Magnesium</keyword>
<proteinExistence type="predicted"/>
<evidence type="ECO:0000256" key="2">
    <source>
        <dbReference type="ARBA" id="ARBA00012146"/>
    </source>
</evidence>
<evidence type="ECO:0000256" key="1">
    <source>
        <dbReference type="ARBA" id="ARBA00001946"/>
    </source>
</evidence>
<accession>A0A3B0PJS8</accession>
<dbReference type="GO" id="GO:0006796">
    <property type="term" value="P:phosphate-containing compound metabolic process"/>
    <property type="evidence" value="ECO:0007669"/>
    <property type="project" value="InterPro"/>
</dbReference>
<dbReference type="GO" id="GO:0000287">
    <property type="term" value="F:magnesium ion binding"/>
    <property type="evidence" value="ECO:0007669"/>
    <property type="project" value="InterPro"/>
</dbReference>
<dbReference type="InterPro" id="IPR036649">
    <property type="entry name" value="Pyrophosphatase_sf"/>
</dbReference>
<dbReference type="EMBL" id="LS991949">
    <property type="protein sequence ID" value="SYV90043.1"/>
    <property type="molecule type" value="Genomic_DNA"/>
</dbReference>
<dbReference type="InterPro" id="IPR008162">
    <property type="entry name" value="Pyrophosphatase"/>
</dbReference>
<evidence type="ECO:0000256" key="3">
    <source>
        <dbReference type="ARBA" id="ARBA00022723"/>
    </source>
</evidence>
<reference evidence="7" key="1">
    <citation type="submission" date="2018-06" db="EMBL/GenBank/DDBJ databases">
        <authorList>
            <consortium name="Pathogen Informatics"/>
        </authorList>
    </citation>
    <scope>NUCLEOTIDE SEQUENCE [LARGE SCALE GENOMIC DNA]</scope>
    <source>
        <strain evidence="7">NCTC10135</strain>
    </source>
</reference>
<dbReference type="KEGG" id="mala:NCTC10135_00552"/>
<dbReference type="Proteomes" id="UP000259864">
    <property type="component" value="Chromosome 1"/>
</dbReference>
<comment type="cofactor">
    <cofactor evidence="1">
        <name>Mg(2+)</name>
        <dbReference type="ChEBI" id="CHEBI:18420"/>
    </cofactor>
</comment>